<reference evidence="2 3" key="1">
    <citation type="journal article" date="2019" name="Int. J. Syst. Evol. Microbiol.">
        <title>The Global Catalogue of Microorganisms (GCM) 10K type strain sequencing project: providing services to taxonomists for standard genome sequencing and annotation.</title>
        <authorList>
            <consortium name="The Broad Institute Genomics Platform"/>
            <consortium name="The Broad Institute Genome Sequencing Center for Infectious Disease"/>
            <person name="Wu L."/>
            <person name="Ma J."/>
        </authorList>
    </citation>
    <scope>NUCLEOTIDE SEQUENCE [LARGE SCALE GENOMIC DNA]</scope>
    <source>
        <strain evidence="2 3">CGMCC 1.12237</strain>
    </source>
</reference>
<feature type="transmembrane region" description="Helical" evidence="1">
    <location>
        <begin position="353"/>
        <end position="370"/>
    </location>
</feature>
<feature type="transmembrane region" description="Helical" evidence="1">
    <location>
        <begin position="32"/>
        <end position="53"/>
    </location>
</feature>
<comment type="caution">
    <text evidence="2">The sequence shown here is derived from an EMBL/GenBank/DDBJ whole genome shotgun (WGS) entry which is preliminary data.</text>
</comment>
<feature type="transmembrane region" description="Helical" evidence="1">
    <location>
        <begin position="144"/>
        <end position="164"/>
    </location>
</feature>
<dbReference type="RefSeq" id="WP_227229162.1">
    <property type="nucleotide sequence ID" value="NZ_JAJCVJ010000001.1"/>
</dbReference>
<evidence type="ECO:0000313" key="2">
    <source>
        <dbReference type="EMBL" id="MFC5365547.1"/>
    </source>
</evidence>
<gene>
    <name evidence="2" type="ORF">ACFPJ5_01250</name>
</gene>
<dbReference type="InterPro" id="IPR031897">
    <property type="entry name" value="AglS"/>
</dbReference>
<keyword evidence="1" id="KW-0472">Membrane</keyword>
<evidence type="ECO:0000313" key="3">
    <source>
        <dbReference type="Proteomes" id="UP001596201"/>
    </source>
</evidence>
<sequence>MFALQLVRERIERLREERDLSRETLTAAWQSYYWIVAGLLAACGVAATGRAFVRRHGFGPPLPHNDSVILEYVGWFVADGNTLYTDIWEIKPPLAFLPTYLFAQVTGTNMYAHHLLGIATTATGLVLTVALTARIVGTLTESPVAGLAAGVTFLVLPDLFYLPWLGYKAKMMVYVFGLAALDRAVHDRHFTSGLLAGLAVGFWQLSVVFPLLTTIYTLRNRSFTDLKRHVAGGAAAVGVIGTSLLLYADVGGFLAEVVLGPLVLQSETGAFDLRTYFLFFNNDLGRWVTLVGAGGLGLALLEAGKMGLTALDVDGLGLTVFDTDRHQTWPLAVGGLLVTLIVVFIDFDGLWDMVYPLVFTALGVGILVSYLPRRVGIALLVVFALLLVPTFGPSEFVRQDPVEMESSDGLPPALDSEREHVYWTAQSVRSCRFFGGGTQQSILQYYPEADSLAEAPCGDVGLYWAVTRERLSSALPSPLGAQADAGSVTPTAQPGVTVTDEGFDYRVENDSVDVTVPLVNEADERRPAEVVVEVVTDGETVTRCREPSLAGGERTTLRFRFEEVSTDSLSISLWVDDDRAPSTACR</sequence>
<name>A0ABD5R7A7_9EURY</name>
<feature type="transmembrane region" description="Helical" evidence="1">
    <location>
        <begin position="230"/>
        <end position="248"/>
    </location>
</feature>
<dbReference type="EMBL" id="JBHSKX010000001">
    <property type="protein sequence ID" value="MFC5365547.1"/>
    <property type="molecule type" value="Genomic_DNA"/>
</dbReference>
<proteinExistence type="predicted"/>
<feature type="transmembrane region" description="Helical" evidence="1">
    <location>
        <begin position="328"/>
        <end position="347"/>
    </location>
</feature>
<keyword evidence="2" id="KW-0808">Transferase</keyword>
<dbReference type="Proteomes" id="UP001596201">
    <property type="component" value="Unassembled WGS sequence"/>
</dbReference>
<protein>
    <submittedName>
        <fullName evidence="2">DolP-mannose mannosyltransferase</fullName>
    </submittedName>
</protein>
<feature type="transmembrane region" description="Helical" evidence="1">
    <location>
        <begin position="194"/>
        <end position="218"/>
    </location>
</feature>
<dbReference type="AlphaFoldDB" id="A0ABD5R7A7"/>
<dbReference type="GO" id="GO:0016757">
    <property type="term" value="F:glycosyltransferase activity"/>
    <property type="evidence" value="ECO:0007669"/>
    <property type="project" value="UniProtKB-KW"/>
</dbReference>
<keyword evidence="2" id="KW-0328">Glycosyltransferase</keyword>
<feature type="transmembrane region" description="Helical" evidence="1">
    <location>
        <begin position="284"/>
        <end position="301"/>
    </location>
</feature>
<feature type="transmembrane region" description="Helical" evidence="1">
    <location>
        <begin position="375"/>
        <end position="392"/>
    </location>
</feature>
<keyword evidence="1" id="KW-0812">Transmembrane</keyword>
<organism evidence="2 3">
    <name type="scientific">Salinirubrum litoreum</name>
    <dbReference type="NCBI Taxonomy" id="1126234"/>
    <lineage>
        <taxon>Archaea</taxon>
        <taxon>Methanobacteriati</taxon>
        <taxon>Methanobacteriota</taxon>
        <taxon>Stenosarchaea group</taxon>
        <taxon>Halobacteria</taxon>
        <taxon>Halobacteriales</taxon>
        <taxon>Haloferacaceae</taxon>
        <taxon>Salinirubrum</taxon>
    </lineage>
</organism>
<keyword evidence="3" id="KW-1185">Reference proteome</keyword>
<dbReference type="Pfam" id="PF15971">
    <property type="entry name" value="Mannosyl_trans4"/>
    <property type="match status" value="1"/>
</dbReference>
<accession>A0ABD5R7A7</accession>
<feature type="transmembrane region" description="Helical" evidence="1">
    <location>
        <begin position="111"/>
        <end position="132"/>
    </location>
</feature>
<evidence type="ECO:0000256" key="1">
    <source>
        <dbReference type="SAM" id="Phobius"/>
    </source>
</evidence>
<keyword evidence="1" id="KW-1133">Transmembrane helix</keyword>